<dbReference type="STRING" id="1004.SAMN05661012_02014"/>
<evidence type="ECO:0000313" key="1">
    <source>
        <dbReference type="EMBL" id="SFW47444.1"/>
    </source>
</evidence>
<evidence type="ECO:0000313" key="2">
    <source>
        <dbReference type="EMBL" id="WQG88429.1"/>
    </source>
</evidence>
<dbReference type="Proteomes" id="UP001326715">
    <property type="component" value="Chromosome"/>
</dbReference>
<evidence type="ECO:0000313" key="3">
    <source>
        <dbReference type="Proteomes" id="UP000183788"/>
    </source>
</evidence>
<reference evidence="1 3" key="1">
    <citation type="submission" date="2016-11" db="EMBL/GenBank/DDBJ databases">
        <authorList>
            <person name="Jaros S."/>
            <person name="Januszkiewicz K."/>
            <person name="Wedrychowicz H."/>
        </authorList>
    </citation>
    <scope>NUCLEOTIDE SEQUENCE [LARGE SCALE GENOMIC DNA]</scope>
    <source>
        <strain evidence="1 3">DSM 784</strain>
    </source>
</reference>
<sequence length="142" mass="16103">MIIHGERPFRQRTKQGLTIAPMKSGRFMLRVKSSLTAKRVKKDPAFKSLIEDAGRMKIASPLASRVYRELEIGDVRVYRQMVGRAKGLLKEGMAEPKIEIILRKEYGPVEMVFISTGIIYPVRDVRVISLYPPSSYAYISSA</sequence>
<keyword evidence="4" id="KW-1185">Reference proteome</keyword>
<dbReference type="Proteomes" id="UP000183788">
    <property type="component" value="Unassembled WGS sequence"/>
</dbReference>
<dbReference type="EMBL" id="FPIZ01000005">
    <property type="protein sequence ID" value="SFW47444.1"/>
    <property type="molecule type" value="Genomic_DNA"/>
</dbReference>
<accession>A0A1K1PIL5</accession>
<dbReference type="RefSeq" id="WP_143150676.1">
    <property type="nucleotide sequence ID" value="NZ_CP139972.1"/>
</dbReference>
<dbReference type="EMBL" id="CP140154">
    <property type="protein sequence ID" value="WQG88429.1"/>
    <property type="molecule type" value="Genomic_DNA"/>
</dbReference>
<organism evidence="1 3">
    <name type="scientific">Chitinophaga sancti</name>
    <dbReference type="NCBI Taxonomy" id="1004"/>
    <lineage>
        <taxon>Bacteria</taxon>
        <taxon>Pseudomonadati</taxon>
        <taxon>Bacteroidota</taxon>
        <taxon>Chitinophagia</taxon>
        <taxon>Chitinophagales</taxon>
        <taxon>Chitinophagaceae</taxon>
        <taxon>Chitinophaga</taxon>
    </lineage>
</organism>
<reference evidence="2 4" key="2">
    <citation type="submission" date="2023-11" db="EMBL/GenBank/DDBJ databases">
        <title>MicrobeMod: A computational toolkit for identifying prokaryotic methylation and restriction-modification with nanopore sequencing.</title>
        <authorList>
            <person name="Crits-Christoph A."/>
            <person name="Kang S.C."/>
            <person name="Lee H."/>
            <person name="Ostrov N."/>
        </authorList>
    </citation>
    <scope>NUCLEOTIDE SEQUENCE [LARGE SCALE GENOMIC DNA]</scope>
    <source>
        <strain evidence="2 4">ATCC 23090</strain>
    </source>
</reference>
<evidence type="ECO:0000313" key="4">
    <source>
        <dbReference type="Proteomes" id="UP001326715"/>
    </source>
</evidence>
<dbReference type="AlphaFoldDB" id="A0A1K1PIL5"/>
<dbReference type="OrthoDB" id="672632at2"/>
<protein>
    <submittedName>
        <fullName evidence="1">Uncharacterized protein</fullName>
    </submittedName>
</protein>
<name>A0A1K1PIL5_9BACT</name>
<gene>
    <name evidence="1" type="ORF">SAMN05661012_02014</name>
    <name evidence="2" type="ORF">SR876_26255</name>
</gene>
<proteinExistence type="predicted"/>